<accession>A0A1M6EN91</accession>
<keyword evidence="2" id="KW-1185">Reference proteome</keyword>
<evidence type="ECO:0000313" key="2">
    <source>
        <dbReference type="Proteomes" id="UP000184292"/>
    </source>
</evidence>
<protein>
    <submittedName>
        <fullName evidence="1">Uncharacterized protein</fullName>
    </submittedName>
</protein>
<name>A0A1M6EN91_9RHOB</name>
<dbReference type="OrthoDB" id="7875784at2"/>
<dbReference type="EMBL" id="FQYO01000003">
    <property type="protein sequence ID" value="SHI86962.1"/>
    <property type="molecule type" value="Genomic_DNA"/>
</dbReference>
<organism evidence="1 2">
    <name type="scientific">Wenxinia saemankumensis</name>
    <dbReference type="NCBI Taxonomy" id="1447782"/>
    <lineage>
        <taxon>Bacteria</taxon>
        <taxon>Pseudomonadati</taxon>
        <taxon>Pseudomonadota</taxon>
        <taxon>Alphaproteobacteria</taxon>
        <taxon>Rhodobacterales</taxon>
        <taxon>Roseobacteraceae</taxon>
        <taxon>Wenxinia</taxon>
    </lineage>
</organism>
<dbReference type="AlphaFoldDB" id="A0A1M6EN91"/>
<dbReference type="RefSeq" id="WP_073329591.1">
    <property type="nucleotide sequence ID" value="NZ_FQYO01000003.1"/>
</dbReference>
<sequence length="119" mass="13239">MTSRDFQQRWRERREADARIAQLGLGGLDEGDYAPSTLDRLARMPEEHVVRMHWMADLFGVGERLEGDADFQRDVGAACANCGRTGDCHRAFADPAGLTRAAAAEFCPNVPAYRRAARD</sequence>
<gene>
    <name evidence="1" type="ORF">SAMN05444417_2087</name>
</gene>
<proteinExistence type="predicted"/>
<dbReference type="Proteomes" id="UP000184292">
    <property type="component" value="Unassembled WGS sequence"/>
</dbReference>
<evidence type="ECO:0000313" key="1">
    <source>
        <dbReference type="EMBL" id="SHI86962.1"/>
    </source>
</evidence>
<reference evidence="1 2" key="1">
    <citation type="submission" date="2016-11" db="EMBL/GenBank/DDBJ databases">
        <authorList>
            <person name="Jaros S."/>
            <person name="Januszkiewicz K."/>
            <person name="Wedrychowicz H."/>
        </authorList>
    </citation>
    <scope>NUCLEOTIDE SEQUENCE [LARGE SCALE GENOMIC DNA]</scope>
    <source>
        <strain evidence="1 2">DSM 100565</strain>
    </source>
</reference>